<keyword evidence="1 3" id="KW-0489">Methyltransferase</keyword>
<dbReference type="AlphaFoldDB" id="A0A239PZ03"/>
<dbReference type="GO" id="GO:0035243">
    <property type="term" value="F:protein-arginine omega-N symmetric methyltransferase activity"/>
    <property type="evidence" value="ECO:0007669"/>
    <property type="project" value="TreeGrafter"/>
</dbReference>
<gene>
    <name evidence="3" type="ORF">SAMN06297382_2488</name>
</gene>
<dbReference type="InterPro" id="IPR003788">
    <property type="entry name" value="NDUFAF7"/>
</dbReference>
<dbReference type="EMBL" id="FZQA01000006">
    <property type="protein sequence ID" value="SNT74897.1"/>
    <property type="molecule type" value="Genomic_DNA"/>
</dbReference>
<accession>A0A239PZ03</accession>
<dbReference type="PANTHER" id="PTHR12049:SF7">
    <property type="entry name" value="PROTEIN ARGININE METHYLTRANSFERASE NDUFAF7, MITOCHONDRIAL"/>
    <property type="match status" value="1"/>
</dbReference>
<evidence type="ECO:0000256" key="2">
    <source>
        <dbReference type="ARBA" id="ARBA00022679"/>
    </source>
</evidence>
<reference evidence="3 4" key="1">
    <citation type="submission" date="2017-07" db="EMBL/GenBank/DDBJ databases">
        <authorList>
            <person name="Sun Z.S."/>
            <person name="Albrecht U."/>
            <person name="Echele G."/>
            <person name="Lee C.C."/>
        </authorList>
    </citation>
    <scope>NUCLEOTIDE SEQUENCE [LARGE SCALE GENOMIC DNA]</scope>
    <source>
        <strain evidence="3 4">CGMCC 1.12710</strain>
    </source>
</reference>
<keyword evidence="2 3" id="KW-0808">Transferase</keyword>
<proteinExistence type="predicted"/>
<protein>
    <submittedName>
        <fullName evidence="3">SAM-dependent methyltransferase, MidA family</fullName>
    </submittedName>
</protein>
<dbReference type="GO" id="GO:0032259">
    <property type="term" value="P:methylation"/>
    <property type="evidence" value="ECO:0007669"/>
    <property type="project" value="UniProtKB-KW"/>
</dbReference>
<keyword evidence="4" id="KW-1185">Reference proteome</keyword>
<dbReference type="InterPro" id="IPR029063">
    <property type="entry name" value="SAM-dependent_MTases_sf"/>
</dbReference>
<dbReference type="Proteomes" id="UP000198346">
    <property type="component" value="Unassembled WGS sequence"/>
</dbReference>
<organism evidence="3 4">
    <name type="scientific">Amphiplicatus metriothermophilus</name>
    <dbReference type="NCBI Taxonomy" id="1519374"/>
    <lineage>
        <taxon>Bacteria</taxon>
        <taxon>Pseudomonadati</taxon>
        <taxon>Pseudomonadota</taxon>
        <taxon>Alphaproteobacteria</taxon>
        <taxon>Parvularculales</taxon>
        <taxon>Parvularculaceae</taxon>
        <taxon>Amphiplicatus</taxon>
    </lineage>
</organism>
<dbReference type="Pfam" id="PF02636">
    <property type="entry name" value="Methyltransf_28"/>
    <property type="match status" value="1"/>
</dbReference>
<dbReference type="PANTHER" id="PTHR12049">
    <property type="entry name" value="PROTEIN ARGININE METHYLTRANSFERASE NDUFAF7, MITOCHONDRIAL"/>
    <property type="match status" value="1"/>
</dbReference>
<dbReference type="SUPFAM" id="SSF53335">
    <property type="entry name" value="S-adenosyl-L-methionine-dependent methyltransferases"/>
    <property type="match status" value="1"/>
</dbReference>
<dbReference type="Gene3D" id="3.40.50.12710">
    <property type="match status" value="1"/>
</dbReference>
<name>A0A239PZ03_9PROT</name>
<sequence>MTREPAAERTPLEERLIALIRANGPITVADYMADALGHPHEGYYMRAAPIGAAGDFTTAPEISQIFGELIGLWLVQSWLDIGQPATFNLVELGPGRGVLMVDILRAASVRPAFLDAATLWLVETSGRLRHEQQQRLRSFRPRPLWADEFADIPPDPTLIVANELFDCLPVRQFERAGAGWRERLIGVAPDGEALAFVHAKTPPPPEIDLPSAEETPEGAIFEICEPGRALAAEIAAFLVENGGRALIIDYGHIASGLGDTLQAVRRHRYWPVLASPGLADITAHVDFEALSRAALDAGAAVWGPVPQGTFLDRLGLALRVERLCAGKTAEEALAIRQGAHRIAAPEQMGEVFKAMCIASPDLPPPAGFEAP</sequence>
<dbReference type="RefSeq" id="WP_200815365.1">
    <property type="nucleotide sequence ID" value="NZ_FZQA01000006.1"/>
</dbReference>
<dbReference type="InterPro" id="IPR038375">
    <property type="entry name" value="NDUFAF7_sf"/>
</dbReference>
<evidence type="ECO:0000313" key="4">
    <source>
        <dbReference type="Proteomes" id="UP000198346"/>
    </source>
</evidence>
<evidence type="ECO:0000256" key="1">
    <source>
        <dbReference type="ARBA" id="ARBA00022603"/>
    </source>
</evidence>
<evidence type="ECO:0000313" key="3">
    <source>
        <dbReference type="EMBL" id="SNT74897.1"/>
    </source>
</evidence>